<feature type="compositionally biased region" description="Polar residues" evidence="6">
    <location>
        <begin position="278"/>
        <end position="292"/>
    </location>
</feature>
<feature type="compositionally biased region" description="Basic residues" evidence="6">
    <location>
        <begin position="348"/>
        <end position="364"/>
    </location>
</feature>
<dbReference type="InterPro" id="IPR012677">
    <property type="entry name" value="Nucleotide-bd_a/b_plait_sf"/>
</dbReference>
<comment type="subcellular location">
    <subcellularLocation>
        <location evidence="1">Nucleus</location>
    </subcellularLocation>
</comment>
<dbReference type="SUPFAM" id="SSF54928">
    <property type="entry name" value="RNA-binding domain, RBD"/>
    <property type="match status" value="1"/>
</dbReference>
<keyword evidence="5" id="KW-0175">Coiled coil</keyword>
<evidence type="ECO:0000256" key="1">
    <source>
        <dbReference type="ARBA" id="ARBA00004123"/>
    </source>
</evidence>
<gene>
    <name evidence="8" type="primary">UPF3</name>
    <name evidence="8" type="ORF">FIM1_176</name>
</gene>
<dbReference type="Proteomes" id="UP000422736">
    <property type="component" value="Chromosome 1"/>
</dbReference>
<evidence type="ECO:0000256" key="2">
    <source>
        <dbReference type="ARBA" id="ARBA00005991"/>
    </source>
</evidence>
<accession>A0ABX6EP44</accession>
<organism evidence="8 9">
    <name type="scientific">Kluyveromyces marxianus</name>
    <name type="common">Yeast</name>
    <name type="synonym">Candida kefyr</name>
    <dbReference type="NCBI Taxonomy" id="4911"/>
    <lineage>
        <taxon>Eukaryota</taxon>
        <taxon>Fungi</taxon>
        <taxon>Dikarya</taxon>
        <taxon>Ascomycota</taxon>
        <taxon>Saccharomycotina</taxon>
        <taxon>Saccharomycetes</taxon>
        <taxon>Saccharomycetales</taxon>
        <taxon>Saccharomycetaceae</taxon>
        <taxon>Kluyveromyces</taxon>
    </lineage>
</organism>
<feature type="coiled-coil region" evidence="5">
    <location>
        <begin position="168"/>
        <end position="225"/>
    </location>
</feature>
<feature type="region of interest" description="Disordered" evidence="6">
    <location>
        <begin position="242"/>
        <end position="409"/>
    </location>
</feature>
<feature type="compositionally biased region" description="Basic residues" evidence="6">
    <location>
        <begin position="251"/>
        <end position="273"/>
    </location>
</feature>
<evidence type="ECO:0000259" key="7">
    <source>
        <dbReference type="Pfam" id="PF03467"/>
    </source>
</evidence>
<dbReference type="InterPro" id="IPR039722">
    <property type="entry name" value="Upf3"/>
</dbReference>
<sequence>MLPRKRNRRRYRKRTGPVSREYKLCVRLLPPNLTEEQFINTLEEHGIKIDLFKESFYYVQGHYSHKIFKKPTLSRAYIQLDSLDTIRSLIDGIKTCRFIDDLDNSMVPDLQISPFVKKTTSACDTNPIEGTILKDHVFQTFAKSWKLINEEESSSLQFKDLSVITPLRKELEREAKMEKLLQERKEKALIELAGDPTSEAKKKEIKRLKKKLRLLEKKKKKFAKGKGSNDDDLEKELKGNLAAFKEGLSKSKSKTKSKKKLKTKSKSKSKSQSKSKSNPETDTTVSETSPVNSKKKILLKPKDKEKLDTASSTEKKGSKKSKPKKKDKGKDASEAAKEQTTTTDSKTKGKTKPKPKPKTKKKPNSKADIPKNDKSGPRESTSDTTVNNETAKPKPNKKRRYRKPKKSAE</sequence>
<reference evidence="8 9" key="1">
    <citation type="submission" date="2016-03" db="EMBL/GenBank/DDBJ databases">
        <title>How can Kluyveromyces marxianus grow so fast - potential evolutionary course in Saccharomyces Complex revealed by comparative genomics.</title>
        <authorList>
            <person name="Mo W."/>
            <person name="Lu W."/>
            <person name="Yang X."/>
            <person name="Qi J."/>
            <person name="Lv H."/>
        </authorList>
    </citation>
    <scope>NUCLEOTIDE SEQUENCE [LARGE SCALE GENOMIC DNA]</scope>
    <source>
        <strain evidence="8 9">FIM1</strain>
    </source>
</reference>
<feature type="compositionally biased region" description="Basic and acidic residues" evidence="6">
    <location>
        <begin position="328"/>
        <end position="337"/>
    </location>
</feature>
<evidence type="ECO:0000256" key="4">
    <source>
        <dbReference type="ARBA" id="ARBA00023242"/>
    </source>
</evidence>
<dbReference type="InterPro" id="IPR035979">
    <property type="entry name" value="RBD_domain_sf"/>
</dbReference>
<dbReference type="PANTHER" id="PTHR13112:SF0">
    <property type="entry name" value="FI21285P1"/>
    <property type="match status" value="1"/>
</dbReference>
<evidence type="ECO:0000313" key="8">
    <source>
        <dbReference type="EMBL" id="QGN13536.1"/>
    </source>
</evidence>
<keyword evidence="4" id="KW-0539">Nucleus</keyword>
<comment type="similarity">
    <text evidence="2">Belongs to the RENT3 family.</text>
</comment>
<name>A0ABX6EP44_KLUMA</name>
<dbReference type="EMBL" id="CP015054">
    <property type="protein sequence ID" value="QGN13536.1"/>
    <property type="molecule type" value="Genomic_DNA"/>
</dbReference>
<proteinExistence type="inferred from homology"/>
<dbReference type="PANTHER" id="PTHR13112">
    <property type="entry name" value="UPF3 REGULATOR OF NONSENSE TRANSCRIPTS-LIKE PROTEIN"/>
    <property type="match status" value="1"/>
</dbReference>
<dbReference type="Pfam" id="PF03467">
    <property type="entry name" value="Smg4_UPF3"/>
    <property type="match status" value="1"/>
</dbReference>
<feature type="compositionally biased region" description="Basic residues" evidence="6">
    <location>
        <begin position="317"/>
        <end position="327"/>
    </location>
</feature>
<keyword evidence="3" id="KW-0866">Nonsense-mediated mRNA decay</keyword>
<feature type="compositionally biased region" description="Basic and acidic residues" evidence="6">
    <location>
        <begin position="300"/>
        <end position="316"/>
    </location>
</feature>
<feature type="compositionally biased region" description="Basic and acidic residues" evidence="6">
    <location>
        <begin position="368"/>
        <end position="381"/>
    </location>
</feature>
<feature type="domain" description="UPF3" evidence="7">
    <location>
        <begin position="21"/>
        <end position="187"/>
    </location>
</feature>
<dbReference type="Gene3D" id="3.30.70.330">
    <property type="match status" value="1"/>
</dbReference>
<evidence type="ECO:0000256" key="3">
    <source>
        <dbReference type="ARBA" id="ARBA00023161"/>
    </source>
</evidence>
<evidence type="ECO:0000256" key="6">
    <source>
        <dbReference type="SAM" id="MobiDB-lite"/>
    </source>
</evidence>
<evidence type="ECO:0000256" key="5">
    <source>
        <dbReference type="SAM" id="Coils"/>
    </source>
</evidence>
<evidence type="ECO:0000313" key="9">
    <source>
        <dbReference type="Proteomes" id="UP000422736"/>
    </source>
</evidence>
<protein>
    <submittedName>
        <fullName evidence="8">Smg4_UPF3 super family</fullName>
    </submittedName>
</protein>
<dbReference type="InterPro" id="IPR005120">
    <property type="entry name" value="UPF3_dom"/>
</dbReference>
<dbReference type="CDD" id="cd12455">
    <property type="entry name" value="RRM_like_Smg4_UPF3"/>
    <property type="match status" value="1"/>
</dbReference>
<feature type="compositionally biased region" description="Basic residues" evidence="6">
    <location>
        <begin position="394"/>
        <end position="409"/>
    </location>
</feature>
<keyword evidence="9" id="KW-1185">Reference proteome</keyword>